<organism evidence="1 2">
    <name type="scientific">Roseburia intestinalis XB6B4</name>
    <dbReference type="NCBI Taxonomy" id="718255"/>
    <lineage>
        <taxon>Bacteria</taxon>
        <taxon>Bacillati</taxon>
        <taxon>Bacillota</taxon>
        <taxon>Clostridia</taxon>
        <taxon>Lachnospirales</taxon>
        <taxon>Lachnospiraceae</taxon>
        <taxon>Roseburia</taxon>
    </lineage>
</organism>
<dbReference type="Proteomes" id="UP000008953">
    <property type="component" value="Chromosome"/>
</dbReference>
<evidence type="ECO:0008006" key="3">
    <source>
        <dbReference type="Google" id="ProtNLM"/>
    </source>
</evidence>
<accession>D4L2N8</accession>
<dbReference type="HOGENOM" id="CLU_1165150_0_0_9"/>
<dbReference type="AlphaFoldDB" id="D4L2N8"/>
<dbReference type="KEGG" id="rix:RO1_36270"/>
<evidence type="ECO:0000313" key="1">
    <source>
        <dbReference type="EMBL" id="CBL13878.1"/>
    </source>
</evidence>
<gene>
    <name evidence="1" type="ORF">RO1_36270</name>
</gene>
<evidence type="ECO:0000313" key="2">
    <source>
        <dbReference type="Proteomes" id="UP000008953"/>
    </source>
</evidence>
<dbReference type="RefSeq" id="WP_015522101.1">
    <property type="nucleotide sequence ID" value="NC_021012.1"/>
</dbReference>
<sequence length="238" mass="25693">MWQTSVPVIVVITKSYSVPERKENIEMVQVVFAGPEGIMELIDATNDLMPEGLQAGTEDIANFKLNRKRYLCQGIIGVATTSGTVVGAVPISIADAVILKPIEITEINAIAKVYGIKNDQQTKKFFNSIIEVGTVSIAAKTAISALKNIPGINIGASILNAIIAGSIIAAIGEGTTYIFEQIYLGKRSFEDIDWVTKVLQSKLSNEFIEKVKTIISKTGNQTDSKKTANLISAIFNND</sequence>
<dbReference type="PATRIC" id="fig|718255.3.peg.997"/>
<reference evidence="1 2" key="1">
    <citation type="submission" date="2010-03" db="EMBL/GenBank/DDBJ databases">
        <title>The genome sequence of Roseburia intestinalis XB6B4.</title>
        <authorList>
            <consortium name="metaHIT consortium -- http://www.metahit.eu/"/>
            <person name="Pajon A."/>
            <person name="Turner K."/>
            <person name="Parkhill J."/>
            <person name="Bernalier A."/>
        </authorList>
    </citation>
    <scope>NUCLEOTIDE SEQUENCE [LARGE SCALE GENOMIC DNA]</scope>
    <source>
        <strain evidence="1 2">XB6B4</strain>
    </source>
</reference>
<name>D4L2N8_9FIRM</name>
<reference evidence="1 2" key="2">
    <citation type="submission" date="2010-03" db="EMBL/GenBank/DDBJ databases">
        <authorList>
            <person name="Pajon A."/>
        </authorList>
    </citation>
    <scope>NUCLEOTIDE SEQUENCE [LARGE SCALE GENOMIC DNA]</scope>
    <source>
        <strain evidence="1 2">XB6B4</strain>
    </source>
</reference>
<dbReference type="EMBL" id="FP929050">
    <property type="protein sequence ID" value="CBL13878.1"/>
    <property type="molecule type" value="Genomic_DNA"/>
</dbReference>
<protein>
    <recommendedName>
        <fullName evidence="3">DUF697 domain-containing protein</fullName>
    </recommendedName>
</protein>
<proteinExistence type="predicted"/>